<dbReference type="AlphaFoldDB" id="A0A8J6JU95"/>
<evidence type="ECO:0000313" key="14">
    <source>
        <dbReference type="Proteomes" id="UP000770717"/>
    </source>
</evidence>
<dbReference type="Pfam" id="PF13853">
    <property type="entry name" value="7tm_4"/>
    <property type="match status" value="1"/>
</dbReference>
<keyword evidence="3" id="KW-0716">Sensory transduction</keyword>
<evidence type="ECO:0000313" key="13">
    <source>
        <dbReference type="EMBL" id="KAG9469700.1"/>
    </source>
</evidence>
<evidence type="ECO:0000256" key="1">
    <source>
        <dbReference type="ARBA" id="ARBA00004651"/>
    </source>
</evidence>
<reference evidence="13" key="1">
    <citation type="thesis" date="2020" institute="ProQuest LLC" country="789 East Eisenhower Parkway, Ann Arbor, MI, USA">
        <title>Comparative Genomics and Chromosome Evolution.</title>
        <authorList>
            <person name="Mudd A.B."/>
        </authorList>
    </citation>
    <scope>NUCLEOTIDE SEQUENCE</scope>
    <source>
        <strain evidence="13">HN-11 Male</strain>
        <tissue evidence="13">Kidney and liver</tissue>
    </source>
</reference>
<evidence type="ECO:0000256" key="11">
    <source>
        <dbReference type="SAM" id="Phobius"/>
    </source>
</evidence>
<keyword evidence="8 11" id="KW-0472">Membrane</keyword>
<keyword evidence="5" id="KW-0552">Olfaction</keyword>
<keyword evidence="4 11" id="KW-0812">Transmembrane</keyword>
<evidence type="ECO:0000256" key="9">
    <source>
        <dbReference type="ARBA" id="ARBA00023170"/>
    </source>
</evidence>
<dbReference type="PRINTS" id="PR00245">
    <property type="entry name" value="OLFACTORYR"/>
</dbReference>
<keyword evidence="7" id="KW-0297">G-protein coupled receptor</keyword>
<feature type="transmembrane region" description="Helical" evidence="11">
    <location>
        <begin position="20"/>
        <end position="45"/>
    </location>
</feature>
<organism evidence="13 14">
    <name type="scientific">Eleutherodactylus coqui</name>
    <name type="common">Puerto Rican coqui</name>
    <dbReference type="NCBI Taxonomy" id="57060"/>
    <lineage>
        <taxon>Eukaryota</taxon>
        <taxon>Metazoa</taxon>
        <taxon>Chordata</taxon>
        <taxon>Craniata</taxon>
        <taxon>Vertebrata</taxon>
        <taxon>Euteleostomi</taxon>
        <taxon>Amphibia</taxon>
        <taxon>Batrachia</taxon>
        <taxon>Anura</taxon>
        <taxon>Neobatrachia</taxon>
        <taxon>Hyloidea</taxon>
        <taxon>Eleutherodactylidae</taxon>
        <taxon>Eleutherodactylinae</taxon>
        <taxon>Eleutherodactylus</taxon>
        <taxon>Eleutherodactylus</taxon>
    </lineage>
</organism>
<dbReference type="CDD" id="cd15230">
    <property type="entry name" value="7tmA_OR5-like"/>
    <property type="match status" value="1"/>
</dbReference>
<dbReference type="InterPro" id="IPR017452">
    <property type="entry name" value="GPCR_Rhodpsn_7TM"/>
</dbReference>
<dbReference type="PROSITE" id="PS50262">
    <property type="entry name" value="G_PROTEIN_RECEP_F1_2"/>
    <property type="match status" value="1"/>
</dbReference>
<dbReference type="GO" id="GO:0004930">
    <property type="term" value="F:G protein-coupled receptor activity"/>
    <property type="evidence" value="ECO:0007669"/>
    <property type="project" value="UniProtKB-KW"/>
</dbReference>
<dbReference type="EMBL" id="WNTK01000448">
    <property type="protein sequence ID" value="KAG9469700.1"/>
    <property type="molecule type" value="Genomic_DNA"/>
</dbReference>
<evidence type="ECO:0000256" key="8">
    <source>
        <dbReference type="ARBA" id="ARBA00023136"/>
    </source>
</evidence>
<keyword evidence="14" id="KW-1185">Reference proteome</keyword>
<gene>
    <name evidence="13" type="ORF">GDO78_019872</name>
</gene>
<comment type="subcellular location">
    <subcellularLocation>
        <location evidence="1">Cell membrane</location>
        <topology evidence="1">Multi-pass membrane protein</topology>
    </subcellularLocation>
</comment>
<feature type="domain" description="G-protein coupled receptors family 1 profile" evidence="12">
    <location>
        <begin position="38"/>
        <end position="287"/>
    </location>
</feature>
<comment type="caution">
    <text evidence="13">The sequence shown here is derived from an EMBL/GenBank/DDBJ whole genome shotgun (WGS) entry which is preliminary data.</text>
</comment>
<sequence>MNGTQVTMFVFSGLTDDKKLLPFLFILFSIIYIISIVGNIGITALVYNTSKLHSPMYYFLSVLSLIDVLYASVITPKMIFDLLLVNKVISFTGCALQYFFYAALGASEDFLLSTMSYDRYVAICHPLHYMTIMTRKKCLRLVSVVFSVGFLQSSVHTSCTFSLQFCGSNLIDHFYCDVLPVLKLSCSNTFYCNMVTLCIVGVGTVIPFLTIIFSYMLILSTVFHMRSAEGRKKALSTCSSHLMCASVFYIAVFFNYLRPPSSVFSSQDKVSSIFYAVVTPMLNPLVYTLRNQEIRRTIEKAMHNLTSANRNSSVITHRMGT</sequence>
<dbReference type="SUPFAM" id="SSF81321">
    <property type="entry name" value="Family A G protein-coupled receptor-like"/>
    <property type="match status" value="1"/>
</dbReference>
<dbReference type="GO" id="GO:0005886">
    <property type="term" value="C:plasma membrane"/>
    <property type="evidence" value="ECO:0007669"/>
    <property type="project" value="UniProtKB-SubCell"/>
</dbReference>
<evidence type="ECO:0000256" key="7">
    <source>
        <dbReference type="ARBA" id="ARBA00023040"/>
    </source>
</evidence>
<evidence type="ECO:0000259" key="12">
    <source>
        <dbReference type="PROSITE" id="PS50262"/>
    </source>
</evidence>
<feature type="transmembrane region" description="Helical" evidence="11">
    <location>
        <begin position="57"/>
        <end position="75"/>
    </location>
</feature>
<dbReference type="Gene3D" id="1.20.1070.10">
    <property type="entry name" value="Rhodopsin 7-helix transmembrane proteins"/>
    <property type="match status" value="1"/>
</dbReference>
<feature type="transmembrane region" description="Helical" evidence="11">
    <location>
        <begin position="240"/>
        <end position="258"/>
    </location>
</feature>
<protein>
    <recommendedName>
        <fullName evidence="12">G-protein coupled receptors family 1 profile domain-containing protein</fullName>
    </recommendedName>
</protein>
<evidence type="ECO:0000256" key="5">
    <source>
        <dbReference type="ARBA" id="ARBA00022725"/>
    </source>
</evidence>
<dbReference type="PRINTS" id="PR00237">
    <property type="entry name" value="GPCRRHODOPSN"/>
</dbReference>
<evidence type="ECO:0000256" key="6">
    <source>
        <dbReference type="ARBA" id="ARBA00022989"/>
    </source>
</evidence>
<keyword evidence="9" id="KW-0675">Receptor</keyword>
<name>A0A8J6JU95_ELECQ</name>
<evidence type="ECO:0000256" key="3">
    <source>
        <dbReference type="ARBA" id="ARBA00022606"/>
    </source>
</evidence>
<keyword evidence="2" id="KW-1003">Cell membrane</keyword>
<dbReference type="OrthoDB" id="9889152at2759"/>
<evidence type="ECO:0000256" key="2">
    <source>
        <dbReference type="ARBA" id="ARBA00022475"/>
    </source>
</evidence>
<accession>A0A8J6JU95</accession>
<feature type="transmembrane region" description="Helical" evidence="11">
    <location>
        <begin position="194"/>
        <end position="219"/>
    </location>
</feature>
<proteinExistence type="predicted"/>
<evidence type="ECO:0000256" key="10">
    <source>
        <dbReference type="ARBA" id="ARBA00023224"/>
    </source>
</evidence>
<dbReference type="GO" id="GO:0004984">
    <property type="term" value="F:olfactory receptor activity"/>
    <property type="evidence" value="ECO:0007669"/>
    <property type="project" value="InterPro"/>
</dbReference>
<dbReference type="Proteomes" id="UP000770717">
    <property type="component" value="Unassembled WGS sequence"/>
</dbReference>
<keyword evidence="6 11" id="KW-1133">Transmembrane helix</keyword>
<dbReference type="PANTHER" id="PTHR48018">
    <property type="entry name" value="OLFACTORY RECEPTOR"/>
    <property type="match status" value="1"/>
</dbReference>
<feature type="transmembrane region" description="Helical" evidence="11">
    <location>
        <begin position="270"/>
        <end position="289"/>
    </location>
</feature>
<keyword evidence="10" id="KW-0807">Transducer</keyword>
<dbReference type="InterPro" id="IPR000725">
    <property type="entry name" value="Olfact_rcpt"/>
</dbReference>
<dbReference type="InterPro" id="IPR000276">
    <property type="entry name" value="GPCR_Rhodpsn"/>
</dbReference>
<dbReference type="FunFam" id="1.20.1070.10:FF:000004">
    <property type="entry name" value="Olfactory receptor"/>
    <property type="match status" value="1"/>
</dbReference>
<evidence type="ECO:0000256" key="4">
    <source>
        <dbReference type="ARBA" id="ARBA00022692"/>
    </source>
</evidence>